<evidence type="ECO:0000313" key="4">
    <source>
        <dbReference type="EMBL" id="QHT92553.1"/>
    </source>
</evidence>
<dbReference type="Pfam" id="PF02902">
    <property type="entry name" value="Peptidase_C48"/>
    <property type="match status" value="1"/>
</dbReference>
<evidence type="ECO:0000259" key="3">
    <source>
        <dbReference type="Pfam" id="PF02902"/>
    </source>
</evidence>
<evidence type="ECO:0000256" key="2">
    <source>
        <dbReference type="ARBA" id="ARBA00022801"/>
    </source>
</evidence>
<keyword evidence="1" id="KW-0645">Protease</keyword>
<feature type="domain" description="Ubiquitin-like protease family profile" evidence="3">
    <location>
        <begin position="160"/>
        <end position="261"/>
    </location>
</feature>
<dbReference type="Gene3D" id="3.40.395.10">
    <property type="entry name" value="Adenoviral Proteinase, Chain A"/>
    <property type="match status" value="1"/>
</dbReference>
<reference evidence="4" key="1">
    <citation type="journal article" date="2020" name="Nature">
        <title>Giant virus diversity and host interactions through global metagenomics.</title>
        <authorList>
            <person name="Schulz F."/>
            <person name="Roux S."/>
            <person name="Paez-Espino D."/>
            <person name="Jungbluth S."/>
            <person name="Walsh D.A."/>
            <person name="Denef V.J."/>
            <person name="McMahon K.D."/>
            <person name="Konstantinidis K.T."/>
            <person name="Eloe-Fadrosh E.A."/>
            <person name="Kyrpides N.C."/>
            <person name="Woyke T."/>
        </authorList>
    </citation>
    <scope>NUCLEOTIDE SEQUENCE</scope>
    <source>
        <strain evidence="4">GVMAG-M-3300023184-88</strain>
    </source>
</reference>
<dbReference type="InterPro" id="IPR003653">
    <property type="entry name" value="Peptidase_C48_C"/>
</dbReference>
<keyword evidence="2" id="KW-0378">Hydrolase</keyword>
<dbReference type="AlphaFoldDB" id="A0A6C0IM00"/>
<accession>A0A6C0IM00</accession>
<dbReference type="EMBL" id="MN740190">
    <property type="protein sequence ID" value="QHT92553.1"/>
    <property type="molecule type" value="Genomic_DNA"/>
</dbReference>
<dbReference type="GO" id="GO:0006508">
    <property type="term" value="P:proteolysis"/>
    <property type="evidence" value="ECO:0007669"/>
    <property type="project" value="UniProtKB-KW"/>
</dbReference>
<proteinExistence type="predicted"/>
<organism evidence="4">
    <name type="scientific">viral metagenome</name>
    <dbReference type="NCBI Taxonomy" id="1070528"/>
    <lineage>
        <taxon>unclassified sequences</taxon>
        <taxon>metagenomes</taxon>
        <taxon>organismal metagenomes</taxon>
    </lineage>
</organism>
<sequence>MGTTRKRKLALKDINHCHPSQKTSRKRCLPDSVYKEIATKLGRPNVDGCADGEEHCVLDNAPLVETVKKQLRKQYLRPRRPKAWIAKPNMWLDNYNILNVMKQYEEAYPTFSFLGVFPIDFSAPDPYRTNGVKQCLNKELCELNLNTEYDKGKRGIGMIFNLDPHFKGGSHWVGLYINLENKKKPFAGYFDSYGYETPKLIARLMRSFKLQVATCDLGFNARRFQYGDSECGMFSMYFLICMLSGISFKEFCKDAVNDKFMLDLRKIIFSM</sequence>
<dbReference type="InterPro" id="IPR038765">
    <property type="entry name" value="Papain-like_cys_pep_sf"/>
</dbReference>
<dbReference type="SUPFAM" id="SSF54001">
    <property type="entry name" value="Cysteine proteinases"/>
    <property type="match status" value="1"/>
</dbReference>
<protein>
    <recommendedName>
        <fullName evidence="3">Ubiquitin-like protease family profile domain-containing protein</fullName>
    </recommendedName>
</protein>
<dbReference type="GO" id="GO:0008234">
    <property type="term" value="F:cysteine-type peptidase activity"/>
    <property type="evidence" value="ECO:0007669"/>
    <property type="project" value="InterPro"/>
</dbReference>
<name>A0A6C0IM00_9ZZZZ</name>
<evidence type="ECO:0000256" key="1">
    <source>
        <dbReference type="ARBA" id="ARBA00022670"/>
    </source>
</evidence>